<dbReference type="InterPro" id="IPR036603">
    <property type="entry name" value="RBP11-like"/>
</dbReference>
<name>A0A191T5E0_9VIRI</name>
<comment type="subcellular location">
    <subcellularLocation>
        <location evidence="8">Plastid</location>
        <location evidence="8">Chloroplast</location>
    </subcellularLocation>
</comment>
<dbReference type="NCBIfam" id="TIGR02027">
    <property type="entry name" value="rpoA"/>
    <property type="match status" value="1"/>
</dbReference>
<dbReference type="InterPro" id="IPR011263">
    <property type="entry name" value="DNA-dir_RNA_pol_RpoA/D/Rpb3"/>
</dbReference>
<evidence type="ECO:0000256" key="6">
    <source>
        <dbReference type="ARBA" id="ARBA00023163"/>
    </source>
</evidence>
<dbReference type="Pfam" id="PF01000">
    <property type="entry name" value="RNA_pol_A_bac"/>
    <property type="match status" value="1"/>
</dbReference>
<evidence type="ECO:0000256" key="5">
    <source>
        <dbReference type="ARBA" id="ARBA00022695"/>
    </source>
</evidence>
<dbReference type="GO" id="GO:0003899">
    <property type="term" value="F:DNA-directed RNA polymerase activity"/>
    <property type="evidence" value="ECO:0007669"/>
    <property type="project" value="UniProtKB-UniRule"/>
</dbReference>
<accession>A0A191T5E0</accession>
<comment type="domain">
    <text evidence="8">The N-terminal domain is essential for RNAP assembly and basal transcription, whereas the C-terminal domain is involved in interaction with transcriptional regulators and with upstream promoter elements.</text>
</comment>
<dbReference type="Gene3D" id="2.170.120.12">
    <property type="entry name" value="DNA-directed RNA polymerase, insert domain"/>
    <property type="match status" value="1"/>
</dbReference>
<dbReference type="EC" id="2.7.7.6" evidence="8"/>
<comment type="similarity">
    <text evidence="2 8">Belongs to the RNA polymerase alpha chain family.</text>
</comment>
<geneLocation type="chloroplast" evidence="10"/>
<keyword evidence="10" id="KW-0150">Chloroplast</keyword>
<keyword evidence="4 8" id="KW-0808">Transferase</keyword>
<dbReference type="SUPFAM" id="SSF56553">
    <property type="entry name" value="Insert subdomain of RNA polymerase alpha subunit"/>
    <property type="match status" value="1"/>
</dbReference>
<keyword evidence="5 8" id="KW-0548">Nucleotidyltransferase</keyword>
<feature type="region of interest" description="Alpha N-terminal domain (alpha-NTD)" evidence="8">
    <location>
        <begin position="1"/>
        <end position="271"/>
    </location>
</feature>
<dbReference type="SMART" id="SM00662">
    <property type="entry name" value="RPOLD"/>
    <property type="match status" value="1"/>
</dbReference>
<dbReference type="RefSeq" id="YP_009258592.1">
    <property type="nucleotide sequence ID" value="NC_030357.1"/>
</dbReference>
<dbReference type="GO" id="GO:0046983">
    <property type="term" value="F:protein dimerization activity"/>
    <property type="evidence" value="ECO:0007669"/>
    <property type="project" value="InterPro"/>
</dbReference>
<dbReference type="CDD" id="cd06928">
    <property type="entry name" value="RNAP_alpha_NTD"/>
    <property type="match status" value="1"/>
</dbReference>
<evidence type="ECO:0000256" key="4">
    <source>
        <dbReference type="ARBA" id="ARBA00022679"/>
    </source>
</evidence>
<dbReference type="EMBL" id="KU646492">
    <property type="protein sequence ID" value="ANI25618.1"/>
    <property type="molecule type" value="Genomic_DNA"/>
</dbReference>
<evidence type="ECO:0000256" key="3">
    <source>
        <dbReference type="ARBA" id="ARBA00022478"/>
    </source>
</evidence>
<sequence>MEKKSGLIHFIPEWQCVDDQPDNNRRLHYSRFALSPLLVDQAMTIGVAIRRALLSEVEGISIISANIVGAIHEFSTLDGVRESVDEILLNLKQIVLKGAPGTSRTSLSQKEYRASIFTQGPGVVTAKHITFPSSILAVDPDQPIATLLNETQLCIELFIKQGATKEQLTRTKNAAHQGFFIDANFSPVQKVNYSIHSVGDPKGLQQFLLLEIWTNKTLTPAEALYQAHASLLNLFHKISPPILSRREAETPSKKILNQNTDGSFGRLISLETKRDSTQTNNSTIPKELQSSVRLKSYTDTNLSINKQIHENFNKESLSIDELELSPRISNCLKRANIHTIADLLSYTQEDLLKIKNFGRKSVEQVSLVLRKRFNMELLTTK</sequence>
<comment type="subunit">
    <text evidence="8">In plastids the minimal PEP RNA polymerase catalytic core is composed of four subunits: alpha, beta, beta', and beta''. When a (nuclear-encoded) sigma factor is associated with the core the holoenzyme is formed, which can initiate transcription.</text>
</comment>
<evidence type="ECO:0000256" key="7">
    <source>
        <dbReference type="ARBA" id="ARBA00048552"/>
    </source>
</evidence>
<reference evidence="10" key="1">
    <citation type="journal article" date="2016" name="Front. Plant Sci.">
        <title>Comparative Chloroplast Genome Analyses of Streptophyte Green Algae Uncover Major Structural Alterations in the Klebsormidiophyceae, Coleochaetophyceae and Zygnematophyceae.</title>
        <authorList>
            <person name="Lemieux C."/>
            <person name="Otis C."/>
            <person name="Turmel M."/>
        </authorList>
    </citation>
    <scope>NUCLEOTIDE SEQUENCE</scope>
</reference>
<comment type="catalytic activity">
    <reaction evidence="7 8">
        <text>RNA(n) + a ribonucleoside 5'-triphosphate = RNA(n+1) + diphosphate</text>
        <dbReference type="Rhea" id="RHEA:21248"/>
        <dbReference type="Rhea" id="RHEA-COMP:14527"/>
        <dbReference type="Rhea" id="RHEA-COMP:17342"/>
        <dbReference type="ChEBI" id="CHEBI:33019"/>
        <dbReference type="ChEBI" id="CHEBI:61557"/>
        <dbReference type="ChEBI" id="CHEBI:140395"/>
        <dbReference type="EC" id="2.7.7.6"/>
    </reaction>
</comment>
<dbReference type="Gene3D" id="3.30.1360.10">
    <property type="entry name" value="RNA polymerase, RBP11-like subunit"/>
    <property type="match status" value="1"/>
</dbReference>
<evidence type="ECO:0000256" key="2">
    <source>
        <dbReference type="ARBA" id="ARBA00007123"/>
    </source>
</evidence>
<dbReference type="GeneID" id="27984965"/>
<proteinExistence type="inferred from homology"/>
<keyword evidence="10" id="KW-0934">Plastid</keyword>
<dbReference type="InterPro" id="IPR011262">
    <property type="entry name" value="DNA-dir_RNA_pol_insert"/>
</dbReference>
<dbReference type="SUPFAM" id="SSF47789">
    <property type="entry name" value="C-terminal domain of RNA polymerase alpha subunit"/>
    <property type="match status" value="1"/>
</dbReference>
<evidence type="ECO:0000256" key="8">
    <source>
        <dbReference type="HAMAP-Rule" id="MF_00059"/>
    </source>
</evidence>
<organism evidence="10">
    <name type="scientific">Cosmarium botrytis</name>
    <dbReference type="NCBI Taxonomy" id="33101"/>
    <lineage>
        <taxon>Eukaryota</taxon>
        <taxon>Viridiplantae</taxon>
        <taxon>Streptophyta</taxon>
        <taxon>Zygnematophyceae</taxon>
        <taxon>Zygnematophycidae</taxon>
        <taxon>Desmidiales</taxon>
        <taxon>Desmidiaceae</taxon>
        <taxon>Cosmarium</taxon>
    </lineage>
</organism>
<comment type="function">
    <text evidence="1 8">DNA-dependent RNA polymerase catalyzes the transcription of DNA into RNA using the four ribonucleoside triphosphates as substrates.</text>
</comment>
<dbReference type="SUPFAM" id="SSF55257">
    <property type="entry name" value="RBP11-like subunits of RNA polymerase"/>
    <property type="match status" value="1"/>
</dbReference>
<evidence type="ECO:0000259" key="9">
    <source>
        <dbReference type="SMART" id="SM00662"/>
    </source>
</evidence>
<dbReference type="GO" id="GO:0003677">
    <property type="term" value="F:DNA binding"/>
    <property type="evidence" value="ECO:0007669"/>
    <property type="project" value="UniProtKB-UniRule"/>
</dbReference>
<dbReference type="InterPro" id="IPR011773">
    <property type="entry name" value="DNA-dir_RpoA"/>
</dbReference>
<keyword evidence="3 8" id="KW-0240">DNA-directed RNA polymerase</keyword>
<dbReference type="Pfam" id="PF03118">
    <property type="entry name" value="RNA_pol_A_CTD"/>
    <property type="match status" value="1"/>
</dbReference>
<feature type="region of interest" description="Alpha C-terminal domain (alpha-CTD)" evidence="8">
    <location>
        <begin position="312"/>
        <end position="381"/>
    </location>
</feature>
<dbReference type="GO" id="GO:0000428">
    <property type="term" value="C:DNA-directed RNA polymerase complex"/>
    <property type="evidence" value="ECO:0007669"/>
    <property type="project" value="UniProtKB-KW"/>
</dbReference>
<keyword evidence="6 8" id="KW-0804">Transcription</keyword>
<dbReference type="AlphaFoldDB" id="A0A191T5E0"/>
<gene>
    <name evidence="8 10" type="primary">rpoA</name>
</gene>
<dbReference type="Pfam" id="PF01193">
    <property type="entry name" value="RNA_pol_L"/>
    <property type="match status" value="1"/>
</dbReference>
<dbReference type="InterPro" id="IPR011260">
    <property type="entry name" value="RNAP_asu_C"/>
</dbReference>
<evidence type="ECO:0000313" key="10">
    <source>
        <dbReference type="EMBL" id="ANI25618.1"/>
    </source>
</evidence>
<dbReference type="InterPro" id="IPR036643">
    <property type="entry name" value="RNApol_insert_sf"/>
</dbReference>
<evidence type="ECO:0000256" key="1">
    <source>
        <dbReference type="ARBA" id="ARBA00004026"/>
    </source>
</evidence>
<feature type="domain" description="DNA-directed RNA polymerase RpoA/D/Rpb3-type" evidence="9">
    <location>
        <begin position="29"/>
        <end position="238"/>
    </location>
</feature>
<protein>
    <recommendedName>
        <fullName evidence="8">DNA-directed RNA polymerase subunit alpha</fullName>
        <shortName evidence="8">PEP</shortName>
        <ecNumber evidence="8">2.7.7.6</ecNumber>
    </recommendedName>
    <alternativeName>
        <fullName evidence="8">Plastid-encoded RNA polymerase subunit alpha</fullName>
        <shortName evidence="8">RNA polymerase subunit alpha</shortName>
    </alternativeName>
</protein>
<dbReference type="Gene3D" id="1.10.150.20">
    <property type="entry name" value="5' to 3' exonuclease, C-terminal subdomain"/>
    <property type="match status" value="1"/>
</dbReference>
<dbReference type="GO" id="GO:0006351">
    <property type="term" value="P:DNA-templated transcription"/>
    <property type="evidence" value="ECO:0007669"/>
    <property type="project" value="UniProtKB-UniRule"/>
</dbReference>
<dbReference type="GO" id="GO:0009507">
    <property type="term" value="C:chloroplast"/>
    <property type="evidence" value="ECO:0007669"/>
    <property type="project" value="UniProtKB-SubCell"/>
</dbReference>
<dbReference type="HAMAP" id="MF_00059">
    <property type="entry name" value="RNApol_bact_RpoA"/>
    <property type="match status" value="1"/>
</dbReference>